<dbReference type="Gene3D" id="1.20.1080.10">
    <property type="entry name" value="Glycerol uptake facilitator protein"/>
    <property type="match status" value="1"/>
</dbReference>
<dbReference type="PANTHER" id="PTHR45724:SF16">
    <property type="entry name" value="AQUAPORIN NIP2-1"/>
    <property type="match status" value="1"/>
</dbReference>
<accession>A0A8K0H2P0</accession>
<keyword evidence="3" id="KW-1133">Transmembrane helix</keyword>
<evidence type="ECO:0000256" key="4">
    <source>
        <dbReference type="ARBA" id="ARBA00023136"/>
    </source>
</evidence>
<name>A0A8K0H2P0_9ROSA</name>
<evidence type="ECO:0000256" key="3">
    <source>
        <dbReference type="ARBA" id="ARBA00022989"/>
    </source>
</evidence>
<dbReference type="Proteomes" id="UP000796880">
    <property type="component" value="Unassembled WGS sequence"/>
</dbReference>
<comment type="caution">
    <text evidence="5">The sequence shown here is derived from an EMBL/GenBank/DDBJ whole genome shotgun (WGS) entry which is preliminary data.</text>
</comment>
<proteinExistence type="predicted"/>
<dbReference type="AlphaFoldDB" id="A0A8K0H2P0"/>
<keyword evidence="6" id="KW-1185">Reference proteome</keyword>
<organism evidence="5 6">
    <name type="scientific">Rhamnella rubrinervis</name>
    <dbReference type="NCBI Taxonomy" id="2594499"/>
    <lineage>
        <taxon>Eukaryota</taxon>
        <taxon>Viridiplantae</taxon>
        <taxon>Streptophyta</taxon>
        <taxon>Embryophyta</taxon>
        <taxon>Tracheophyta</taxon>
        <taxon>Spermatophyta</taxon>
        <taxon>Magnoliopsida</taxon>
        <taxon>eudicotyledons</taxon>
        <taxon>Gunneridae</taxon>
        <taxon>Pentapetalae</taxon>
        <taxon>rosids</taxon>
        <taxon>fabids</taxon>
        <taxon>Rosales</taxon>
        <taxon>Rhamnaceae</taxon>
        <taxon>rhamnoid group</taxon>
        <taxon>Rhamneae</taxon>
        <taxon>Rhamnella</taxon>
    </lineage>
</organism>
<dbReference type="SUPFAM" id="SSF81338">
    <property type="entry name" value="Aquaporin-like"/>
    <property type="match status" value="1"/>
</dbReference>
<dbReference type="GO" id="GO:0015267">
    <property type="term" value="F:channel activity"/>
    <property type="evidence" value="ECO:0007669"/>
    <property type="project" value="InterPro"/>
</dbReference>
<evidence type="ECO:0000313" key="5">
    <source>
        <dbReference type="EMBL" id="KAF3444580.1"/>
    </source>
</evidence>
<dbReference type="InterPro" id="IPR000425">
    <property type="entry name" value="MIP"/>
</dbReference>
<evidence type="ECO:0000256" key="1">
    <source>
        <dbReference type="ARBA" id="ARBA00004141"/>
    </source>
</evidence>
<reference evidence="5" key="1">
    <citation type="submission" date="2020-03" db="EMBL/GenBank/DDBJ databases">
        <title>A high-quality chromosome-level genome assembly of a woody plant with both climbing and erect habits, Rhamnella rubrinervis.</title>
        <authorList>
            <person name="Lu Z."/>
            <person name="Yang Y."/>
            <person name="Zhu X."/>
            <person name="Sun Y."/>
        </authorList>
    </citation>
    <scope>NUCLEOTIDE SEQUENCE</scope>
    <source>
        <strain evidence="5">BYM</strain>
        <tissue evidence="5">Leaf</tissue>
    </source>
</reference>
<dbReference type="GO" id="GO:0016020">
    <property type="term" value="C:membrane"/>
    <property type="evidence" value="ECO:0007669"/>
    <property type="project" value="UniProtKB-SubCell"/>
</dbReference>
<dbReference type="EMBL" id="VOIH02000006">
    <property type="protein sequence ID" value="KAF3444580.1"/>
    <property type="molecule type" value="Genomic_DNA"/>
</dbReference>
<dbReference type="PANTHER" id="PTHR45724">
    <property type="entry name" value="AQUAPORIN NIP2-1"/>
    <property type="match status" value="1"/>
</dbReference>
<protein>
    <submittedName>
        <fullName evidence="5">Uncharacterized protein</fullName>
    </submittedName>
</protein>
<dbReference type="OrthoDB" id="3222at2759"/>
<dbReference type="Pfam" id="PF00230">
    <property type="entry name" value="MIP"/>
    <property type="match status" value="1"/>
</dbReference>
<gene>
    <name evidence="5" type="ORF">FNV43_RR14272</name>
</gene>
<dbReference type="InterPro" id="IPR034294">
    <property type="entry name" value="Aquaporin_transptr"/>
</dbReference>
<dbReference type="InterPro" id="IPR023271">
    <property type="entry name" value="Aquaporin-like"/>
</dbReference>
<evidence type="ECO:0000256" key="2">
    <source>
        <dbReference type="ARBA" id="ARBA00022692"/>
    </source>
</evidence>
<keyword evidence="2" id="KW-0812">Transmembrane</keyword>
<evidence type="ECO:0000313" key="6">
    <source>
        <dbReference type="Proteomes" id="UP000796880"/>
    </source>
</evidence>
<comment type="subcellular location">
    <subcellularLocation>
        <location evidence="1">Membrane</location>
        <topology evidence="1">Multi-pass membrane protein</topology>
    </subcellularLocation>
</comment>
<sequence length="335" mass="38101">MWKKSLISSASCHRDARVCCSVDRLVRILRGFLNTVVSDSKIEKLKAVWQGIRNAAKAVFSPIVVTCNHFANTKPRMERVQREHLEEYRRASRKAHFLDEGEEYCRHAEAITRITKENEDLQLLIELLDASSLDDEGLMVHNPEKKSGWPTRPQDMELDGQDRFGEKRREISRACKGRPTTFSLVTDKPAIVAKMGQPKFGHKGCKYWVRKRYNIQSLNPILSELALNTFKLGASVADGLLVVTVMIHAVGHISGALMNPAVTLPFAAVRHFPWKQIFRKLIELLVKGKGKPENPGNHIHQTIRVPEKRSPVVIKTLLENRRNIQFQSRVGFTIS</sequence>
<keyword evidence="4" id="KW-0472">Membrane</keyword>